<keyword evidence="4" id="KW-0804">Transcription</keyword>
<feature type="compositionally biased region" description="Basic and acidic residues" evidence="5">
    <location>
        <begin position="119"/>
        <end position="131"/>
    </location>
</feature>
<dbReference type="InterPro" id="IPR036388">
    <property type="entry name" value="WH-like_DNA-bd_sf"/>
</dbReference>
<dbReference type="AlphaFoldDB" id="A0A2W2CIQ1"/>
<keyword evidence="3" id="KW-0238">DNA-binding</keyword>
<dbReference type="Gene3D" id="1.10.10.10">
    <property type="entry name" value="Winged helix-like DNA-binding domain superfamily/Winged helix DNA-binding domain"/>
    <property type="match status" value="1"/>
</dbReference>
<dbReference type="GO" id="GO:0045892">
    <property type="term" value="P:negative regulation of DNA-templated transcription"/>
    <property type="evidence" value="ECO:0007669"/>
    <property type="project" value="InterPro"/>
</dbReference>
<evidence type="ECO:0000256" key="5">
    <source>
        <dbReference type="SAM" id="MobiDB-lite"/>
    </source>
</evidence>
<dbReference type="Proteomes" id="UP000248764">
    <property type="component" value="Unassembled WGS sequence"/>
</dbReference>
<protein>
    <submittedName>
        <fullName evidence="6">Transcriptional regulator</fullName>
    </submittedName>
</protein>
<sequence>MEQLWALGAPATVRQVHETLAGSRDIAYTTVMTVLDRLARKGSAEQIRDGRAYRYRPAVSRDELTAELMHEALDTVDGTDRTAALLRFVDSASADDARALREALAAVERSAGEQPSDGRPADGHPSADRPADAASAQLSPAQPSGGHPLADRPTGGRVAGSGAP</sequence>
<comment type="similarity">
    <text evidence="1">Belongs to the BlaI transcriptional regulatory family.</text>
</comment>
<dbReference type="InterPro" id="IPR005650">
    <property type="entry name" value="BlaI_family"/>
</dbReference>
<evidence type="ECO:0000256" key="4">
    <source>
        <dbReference type="ARBA" id="ARBA00023163"/>
    </source>
</evidence>
<evidence type="ECO:0000256" key="3">
    <source>
        <dbReference type="ARBA" id="ARBA00023125"/>
    </source>
</evidence>
<evidence type="ECO:0000256" key="1">
    <source>
        <dbReference type="ARBA" id="ARBA00011046"/>
    </source>
</evidence>
<evidence type="ECO:0000256" key="2">
    <source>
        <dbReference type="ARBA" id="ARBA00023015"/>
    </source>
</evidence>
<evidence type="ECO:0000313" key="6">
    <source>
        <dbReference type="EMBL" id="PZF85406.1"/>
    </source>
</evidence>
<dbReference type="SUPFAM" id="SSF46785">
    <property type="entry name" value="Winged helix' DNA-binding domain"/>
    <property type="match status" value="1"/>
</dbReference>
<accession>A0A2W2CIQ1</accession>
<keyword evidence="7" id="KW-1185">Reference proteome</keyword>
<organism evidence="6 7">
    <name type="scientific">Jiangella anatolica</name>
    <dbReference type="NCBI Taxonomy" id="2670374"/>
    <lineage>
        <taxon>Bacteria</taxon>
        <taxon>Bacillati</taxon>
        <taxon>Actinomycetota</taxon>
        <taxon>Actinomycetes</taxon>
        <taxon>Jiangellales</taxon>
        <taxon>Jiangellaceae</taxon>
        <taxon>Jiangella</taxon>
    </lineage>
</organism>
<proteinExistence type="inferred from homology"/>
<feature type="region of interest" description="Disordered" evidence="5">
    <location>
        <begin position="107"/>
        <end position="164"/>
    </location>
</feature>
<dbReference type="Pfam" id="PF03965">
    <property type="entry name" value="Penicillinase_R"/>
    <property type="match status" value="1"/>
</dbReference>
<dbReference type="InterPro" id="IPR036390">
    <property type="entry name" value="WH_DNA-bd_sf"/>
</dbReference>
<gene>
    <name evidence="6" type="ORF">C1I92_04635</name>
</gene>
<dbReference type="Gene3D" id="6.10.140.850">
    <property type="match status" value="1"/>
</dbReference>
<name>A0A2W2CIQ1_9ACTN</name>
<evidence type="ECO:0000313" key="7">
    <source>
        <dbReference type="Proteomes" id="UP000248764"/>
    </source>
</evidence>
<comment type="caution">
    <text evidence="6">The sequence shown here is derived from an EMBL/GenBank/DDBJ whole genome shotgun (WGS) entry which is preliminary data.</text>
</comment>
<feature type="compositionally biased region" description="Low complexity" evidence="5">
    <location>
        <begin position="132"/>
        <end position="144"/>
    </location>
</feature>
<reference evidence="6 7" key="1">
    <citation type="submission" date="2018-01" db="EMBL/GenBank/DDBJ databases">
        <title>Draft genome sequence of Jiangella sp. GTF31.</title>
        <authorList>
            <person name="Sahin N."/>
            <person name="Ay H."/>
            <person name="Saygin H."/>
        </authorList>
    </citation>
    <scope>NUCLEOTIDE SEQUENCE [LARGE SCALE GENOMIC DNA]</scope>
    <source>
        <strain evidence="6 7">GTF31</strain>
    </source>
</reference>
<dbReference type="GO" id="GO:0003677">
    <property type="term" value="F:DNA binding"/>
    <property type="evidence" value="ECO:0007669"/>
    <property type="project" value="UniProtKB-KW"/>
</dbReference>
<keyword evidence="2" id="KW-0805">Transcription regulation</keyword>
<dbReference type="EMBL" id="POTW01000008">
    <property type="protein sequence ID" value="PZF85406.1"/>
    <property type="molecule type" value="Genomic_DNA"/>
</dbReference>